<dbReference type="GeneID" id="97669115"/>
<evidence type="ECO:0000313" key="4">
    <source>
        <dbReference type="Proteomes" id="UP000049983"/>
    </source>
</evidence>
<name>A0A0M7B0A0_9HYPH</name>
<dbReference type="CDD" id="cd14797">
    <property type="entry name" value="DUF302"/>
    <property type="match status" value="1"/>
</dbReference>
<dbReference type="Proteomes" id="UP000049983">
    <property type="component" value="Unassembled WGS sequence"/>
</dbReference>
<reference evidence="4" key="1">
    <citation type="submission" date="2015-07" db="EMBL/GenBank/DDBJ databases">
        <authorList>
            <person name="Rodrigo-Torres Lidia"/>
            <person name="Arahal R.David."/>
        </authorList>
    </citation>
    <scope>NUCLEOTIDE SEQUENCE [LARGE SCALE GENOMIC DNA]</scope>
    <source>
        <strain evidence="4">CECT 5096</strain>
    </source>
</reference>
<organism evidence="3 4">
    <name type="scientific">Roseibium album</name>
    <dbReference type="NCBI Taxonomy" id="311410"/>
    <lineage>
        <taxon>Bacteria</taxon>
        <taxon>Pseudomonadati</taxon>
        <taxon>Pseudomonadota</taxon>
        <taxon>Alphaproteobacteria</taxon>
        <taxon>Hyphomicrobiales</taxon>
        <taxon>Stappiaceae</taxon>
        <taxon>Roseibium</taxon>
    </lineage>
</organism>
<feature type="domain" description="DUF302" evidence="2">
    <location>
        <begin position="60"/>
        <end position="121"/>
    </location>
</feature>
<dbReference type="InterPro" id="IPR035923">
    <property type="entry name" value="TT1751-like_sf"/>
</dbReference>
<dbReference type="AlphaFoldDB" id="A0A0M7B0A0"/>
<evidence type="ECO:0000313" key="3">
    <source>
        <dbReference type="EMBL" id="CTQ68168.1"/>
    </source>
</evidence>
<dbReference type="PANTHER" id="PTHR38342:SF2">
    <property type="entry name" value="INNER MEMBRANE OR EXPORTED"/>
    <property type="match status" value="1"/>
</dbReference>
<dbReference type="PANTHER" id="PTHR38342">
    <property type="entry name" value="SLR5037 PROTEIN"/>
    <property type="match status" value="1"/>
</dbReference>
<keyword evidence="1" id="KW-0732">Signal</keyword>
<dbReference type="Pfam" id="PF03625">
    <property type="entry name" value="DUF302"/>
    <property type="match status" value="1"/>
</dbReference>
<dbReference type="OrthoDB" id="9799367at2"/>
<accession>A0A0M7B0A0</accession>
<sequence>MLNVAFKSLLLALFLTSSAMVAKAADTDLVKVPSPHSVKQTADNLVAAVEKAGAKVFARVDHAAGGKSVDMEIPANQVVIFGNPKLGTPVIRDAPEAGLDLPIRVAIIETDNGTILVYHAPASLAAAHGLPADHPSIGKMTGALKNLTAKASE</sequence>
<dbReference type="InterPro" id="IPR005180">
    <property type="entry name" value="DUF302"/>
</dbReference>
<evidence type="ECO:0000256" key="1">
    <source>
        <dbReference type="SAM" id="SignalP"/>
    </source>
</evidence>
<feature type="signal peptide" evidence="1">
    <location>
        <begin position="1"/>
        <end position="24"/>
    </location>
</feature>
<dbReference type="STRING" id="311410.LA5095_04721"/>
<dbReference type="Gene3D" id="3.30.310.70">
    <property type="entry name" value="TT1751-like domain"/>
    <property type="match status" value="1"/>
</dbReference>
<dbReference type="SUPFAM" id="SSF103247">
    <property type="entry name" value="TT1751-like"/>
    <property type="match status" value="1"/>
</dbReference>
<evidence type="ECO:0000259" key="2">
    <source>
        <dbReference type="Pfam" id="PF03625"/>
    </source>
</evidence>
<gene>
    <name evidence="3" type="ORF">LA5096_01700</name>
</gene>
<dbReference type="RefSeq" id="WP_055119425.1">
    <property type="nucleotide sequence ID" value="NZ_CXWA01000007.1"/>
</dbReference>
<dbReference type="EMBL" id="CXWC01000003">
    <property type="protein sequence ID" value="CTQ68168.1"/>
    <property type="molecule type" value="Genomic_DNA"/>
</dbReference>
<feature type="chain" id="PRO_5009788160" description="DUF302 domain-containing protein" evidence="1">
    <location>
        <begin position="25"/>
        <end position="153"/>
    </location>
</feature>
<protein>
    <recommendedName>
        <fullName evidence="2">DUF302 domain-containing protein</fullName>
    </recommendedName>
</protein>
<keyword evidence="4" id="KW-1185">Reference proteome</keyword>
<proteinExistence type="predicted"/>